<reference evidence="14 15" key="1">
    <citation type="submission" date="2018-08" db="EMBL/GenBank/DDBJ databases">
        <title>A genome reference for cultivated species of the human gut microbiota.</title>
        <authorList>
            <person name="Zou Y."/>
            <person name="Xue W."/>
            <person name="Luo G."/>
        </authorList>
    </citation>
    <scope>NUCLEOTIDE SEQUENCE [LARGE SCALE GENOMIC DNA]</scope>
    <source>
        <strain evidence="14 15">AM30-5LB</strain>
    </source>
</reference>
<name>A0A414G075_9ACTN</name>
<accession>A0A414G075</accession>
<dbReference type="Pfam" id="PF00589">
    <property type="entry name" value="Phage_integrase"/>
    <property type="match status" value="1"/>
</dbReference>
<evidence type="ECO:0000313" key="15">
    <source>
        <dbReference type="Proteomes" id="UP000286050"/>
    </source>
</evidence>
<dbReference type="PROSITE" id="PS51900">
    <property type="entry name" value="CB"/>
    <property type="match status" value="1"/>
</dbReference>
<dbReference type="NCBIfam" id="NF001399">
    <property type="entry name" value="PRK00283.1"/>
    <property type="match status" value="1"/>
</dbReference>
<dbReference type="InterPro" id="IPR011010">
    <property type="entry name" value="DNA_brk_join_enz"/>
</dbReference>
<evidence type="ECO:0000256" key="8">
    <source>
        <dbReference type="ARBA" id="ARBA00023172"/>
    </source>
</evidence>
<feature type="active site" evidence="10">
    <location>
        <position position="282"/>
    </location>
</feature>
<feature type="region of interest" description="Disordered" evidence="11">
    <location>
        <begin position="1"/>
        <end position="23"/>
    </location>
</feature>
<evidence type="ECO:0000256" key="7">
    <source>
        <dbReference type="ARBA" id="ARBA00023125"/>
    </source>
</evidence>
<dbReference type="InterPro" id="IPR010998">
    <property type="entry name" value="Integrase_recombinase_N"/>
</dbReference>
<feature type="active site" evidence="10">
    <location>
        <position position="181"/>
    </location>
</feature>
<dbReference type="InterPro" id="IPR011932">
    <property type="entry name" value="Recomb_XerD"/>
</dbReference>
<keyword evidence="5 10" id="KW-0159">Chromosome partition</keyword>
<dbReference type="CDD" id="cd00798">
    <property type="entry name" value="INT_XerDC_C"/>
    <property type="match status" value="1"/>
</dbReference>
<evidence type="ECO:0000256" key="9">
    <source>
        <dbReference type="ARBA" id="ARBA00023306"/>
    </source>
</evidence>
<comment type="subcellular location">
    <subcellularLocation>
        <location evidence="1 10">Cytoplasm</location>
    </subcellularLocation>
</comment>
<dbReference type="InterPro" id="IPR004107">
    <property type="entry name" value="Integrase_SAM-like_N"/>
</dbReference>
<dbReference type="GO" id="GO:0007059">
    <property type="term" value="P:chromosome segregation"/>
    <property type="evidence" value="ECO:0007669"/>
    <property type="project" value="UniProtKB-UniRule"/>
</dbReference>
<feature type="active site" evidence="10">
    <location>
        <position position="279"/>
    </location>
</feature>
<dbReference type="GO" id="GO:0006313">
    <property type="term" value="P:DNA transposition"/>
    <property type="evidence" value="ECO:0007669"/>
    <property type="project" value="UniProtKB-UniRule"/>
</dbReference>
<feature type="active site" evidence="10">
    <location>
        <position position="205"/>
    </location>
</feature>
<comment type="caution">
    <text evidence="14">The sequence shown here is derived from an EMBL/GenBank/DDBJ whole genome shotgun (WGS) entry which is preliminary data.</text>
</comment>
<feature type="domain" description="Tyr recombinase" evidence="12">
    <location>
        <begin position="141"/>
        <end position="327"/>
    </location>
</feature>
<dbReference type="GO" id="GO:0005737">
    <property type="term" value="C:cytoplasm"/>
    <property type="evidence" value="ECO:0007669"/>
    <property type="project" value="UniProtKB-SubCell"/>
</dbReference>
<evidence type="ECO:0000259" key="13">
    <source>
        <dbReference type="PROSITE" id="PS51900"/>
    </source>
</evidence>
<evidence type="ECO:0000256" key="5">
    <source>
        <dbReference type="ARBA" id="ARBA00022829"/>
    </source>
</evidence>
<proteinExistence type="inferred from homology"/>
<dbReference type="GO" id="GO:0051301">
    <property type="term" value="P:cell division"/>
    <property type="evidence" value="ECO:0007669"/>
    <property type="project" value="UniProtKB-KW"/>
</dbReference>
<dbReference type="Pfam" id="PF02899">
    <property type="entry name" value="Phage_int_SAM_1"/>
    <property type="match status" value="1"/>
</dbReference>
<dbReference type="AlphaFoldDB" id="A0A414G075"/>
<dbReference type="NCBIfam" id="TIGR02225">
    <property type="entry name" value="recomb_XerD"/>
    <property type="match status" value="1"/>
</dbReference>
<keyword evidence="3 10" id="KW-0963">Cytoplasm</keyword>
<evidence type="ECO:0000256" key="1">
    <source>
        <dbReference type="ARBA" id="ARBA00004496"/>
    </source>
</evidence>
<dbReference type="Gene3D" id="1.10.443.10">
    <property type="entry name" value="Intergrase catalytic core"/>
    <property type="match status" value="1"/>
</dbReference>
<organism evidence="14 15">
    <name type="scientific">Collinsella intestinalis</name>
    <dbReference type="NCBI Taxonomy" id="147207"/>
    <lineage>
        <taxon>Bacteria</taxon>
        <taxon>Bacillati</taxon>
        <taxon>Actinomycetota</taxon>
        <taxon>Coriobacteriia</taxon>
        <taxon>Coriobacteriales</taxon>
        <taxon>Coriobacteriaceae</taxon>
        <taxon>Collinsella</taxon>
    </lineage>
</organism>
<sequence>MCLDRPPVRDPEQGVEDRRASYNGRVERRRTGVTELERCRGEYLNHLAVERNLAANTIAAYERDLRAYLAFLGERGTRRPDDVMRRDVEDFVAAKRADHAADASVNRALSAVKGFHRFMVREGLSSVNPTTTLRVPKMGDHLPDVISIEAAERLLDQDFPATAAGMRDRAVLEVLYGCGLRASELCGLDANEVYLDEGFVRVMGKGSKERLVPLVGTARRVLDTYLAEARSELFSHARSASASAAVFLNMRGTRLSRQSVHAICERYGRMVGIEGLHPHALRHSFATHMLAGGADLRALQEILGHADIATTQIYTHVDRTQLREVYLAAHPRA</sequence>
<dbReference type="HAMAP" id="MF_01808">
    <property type="entry name" value="Recomb_XerC_XerD"/>
    <property type="match status" value="1"/>
</dbReference>
<comment type="function">
    <text evidence="10">Site-specific tyrosine recombinase, which acts by catalyzing the cutting and rejoining of the recombining DNA molecules. The XerC-XerD complex is essential to convert dimers of the bacterial chromosome into monomers to permit their segregation at cell division. It also contributes to the segregational stability of plasmids.</text>
</comment>
<dbReference type="Proteomes" id="UP000286050">
    <property type="component" value="Unassembled WGS sequence"/>
</dbReference>
<dbReference type="InterPro" id="IPR002104">
    <property type="entry name" value="Integrase_catalytic"/>
</dbReference>
<keyword evidence="8 10" id="KW-0233">DNA recombination</keyword>
<evidence type="ECO:0000259" key="12">
    <source>
        <dbReference type="PROSITE" id="PS51898"/>
    </source>
</evidence>
<dbReference type="Gene3D" id="1.10.150.130">
    <property type="match status" value="1"/>
</dbReference>
<comment type="subunit">
    <text evidence="10">Forms a cyclic heterotetrameric complex composed of two molecules of XerC and two molecules of XerD.</text>
</comment>
<dbReference type="InterPro" id="IPR050090">
    <property type="entry name" value="Tyrosine_recombinase_XerCD"/>
</dbReference>
<evidence type="ECO:0000256" key="6">
    <source>
        <dbReference type="ARBA" id="ARBA00022908"/>
    </source>
</evidence>
<keyword evidence="7 10" id="KW-0238">DNA-binding</keyword>
<dbReference type="SUPFAM" id="SSF56349">
    <property type="entry name" value="DNA breaking-rejoining enzymes"/>
    <property type="match status" value="1"/>
</dbReference>
<keyword evidence="6 10" id="KW-0229">DNA integration</keyword>
<dbReference type="PANTHER" id="PTHR30349:SF81">
    <property type="entry name" value="TYROSINE RECOMBINASE XERC"/>
    <property type="match status" value="1"/>
</dbReference>
<keyword evidence="9 10" id="KW-0131">Cell cycle</keyword>
<gene>
    <name evidence="14" type="primary">xerD</name>
    <name evidence="10" type="synonym">xerC</name>
    <name evidence="14" type="ORF">DW787_01570</name>
</gene>
<dbReference type="InterPro" id="IPR023009">
    <property type="entry name" value="Tyrosine_recombinase_XerC/XerD"/>
</dbReference>
<dbReference type="GO" id="GO:0009037">
    <property type="term" value="F:tyrosine-based site-specific recombinase activity"/>
    <property type="evidence" value="ECO:0007669"/>
    <property type="project" value="UniProtKB-UniRule"/>
</dbReference>
<evidence type="ECO:0000256" key="2">
    <source>
        <dbReference type="ARBA" id="ARBA00010450"/>
    </source>
</evidence>
<dbReference type="PANTHER" id="PTHR30349">
    <property type="entry name" value="PHAGE INTEGRASE-RELATED"/>
    <property type="match status" value="1"/>
</dbReference>
<feature type="active site" evidence="10">
    <location>
        <position position="305"/>
    </location>
</feature>
<protein>
    <recommendedName>
        <fullName evidence="10">Tyrosine recombinase XerC</fullName>
    </recommendedName>
</protein>
<dbReference type="PROSITE" id="PS51898">
    <property type="entry name" value="TYR_RECOMBINASE"/>
    <property type="match status" value="1"/>
</dbReference>
<evidence type="ECO:0000256" key="11">
    <source>
        <dbReference type="SAM" id="MobiDB-lite"/>
    </source>
</evidence>
<evidence type="ECO:0000256" key="4">
    <source>
        <dbReference type="ARBA" id="ARBA00022618"/>
    </source>
</evidence>
<dbReference type="InterPro" id="IPR013762">
    <property type="entry name" value="Integrase-like_cat_sf"/>
</dbReference>
<evidence type="ECO:0000313" key="14">
    <source>
        <dbReference type="EMBL" id="RHD57555.1"/>
    </source>
</evidence>
<comment type="similarity">
    <text evidence="2">Belongs to the 'phage' integrase family. XerD subfamily.</text>
</comment>
<dbReference type="GO" id="GO:0003677">
    <property type="term" value="F:DNA binding"/>
    <property type="evidence" value="ECO:0007669"/>
    <property type="project" value="UniProtKB-UniRule"/>
</dbReference>
<feature type="domain" description="Core-binding (CB)" evidence="13">
    <location>
        <begin position="34"/>
        <end position="120"/>
    </location>
</feature>
<evidence type="ECO:0000256" key="10">
    <source>
        <dbReference type="HAMAP-Rule" id="MF_01808"/>
    </source>
</evidence>
<comment type="similarity">
    <text evidence="10">Belongs to the 'phage' integrase family. XerC subfamily.</text>
</comment>
<feature type="active site" description="O-(3'-phospho-DNA)-tyrosine intermediate" evidence="10">
    <location>
        <position position="314"/>
    </location>
</feature>
<evidence type="ECO:0000256" key="3">
    <source>
        <dbReference type="ARBA" id="ARBA00022490"/>
    </source>
</evidence>
<dbReference type="InterPro" id="IPR044068">
    <property type="entry name" value="CB"/>
</dbReference>
<keyword evidence="4 10" id="KW-0132">Cell division</keyword>
<dbReference type="EMBL" id="QSJI01000001">
    <property type="protein sequence ID" value="RHD57555.1"/>
    <property type="molecule type" value="Genomic_DNA"/>
</dbReference>